<dbReference type="AlphaFoldDB" id="A0AAF0QP50"/>
<proteinExistence type="predicted"/>
<dbReference type="Proteomes" id="UP001234989">
    <property type="component" value="Chromosome 4"/>
</dbReference>
<sequence length="26" mass="3170">MSLHHLRTLTTLRFFRKVILITSQTR</sequence>
<gene>
    <name evidence="1" type="ORF">MTR67_018090</name>
</gene>
<keyword evidence="2" id="KW-1185">Reference proteome</keyword>
<protein>
    <submittedName>
        <fullName evidence="1">Uncharacterized protein</fullName>
    </submittedName>
</protein>
<evidence type="ECO:0000313" key="1">
    <source>
        <dbReference type="EMBL" id="WMV24705.1"/>
    </source>
</evidence>
<name>A0AAF0QP50_SOLVR</name>
<organism evidence="1 2">
    <name type="scientific">Solanum verrucosum</name>
    <dbReference type="NCBI Taxonomy" id="315347"/>
    <lineage>
        <taxon>Eukaryota</taxon>
        <taxon>Viridiplantae</taxon>
        <taxon>Streptophyta</taxon>
        <taxon>Embryophyta</taxon>
        <taxon>Tracheophyta</taxon>
        <taxon>Spermatophyta</taxon>
        <taxon>Magnoliopsida</taxon>
        <taxon>eudicotyledons</taxon>
        <taxon>Gunneridae</taxon>
        <taxon>Pentapetalae</taxon>
        <taxon>asterids</taxon>
        <taxon>lamiids</taxon>
        <taxon>Solanales</taxon>
        <taxon>Solanaceae</taxon>
        <taxon>Solanoideae</taxon>
        <taxon>Solaneae</taxon>
        <taxon>Solanum</taxon>
    </lineage>
</organism>
<evidence type="ECO:0000313" key="2">
    <source>
        <dbReference type="Proteomes" id="UP001234989"/>
    </source>
</evidence>
<dbReference type="EMBL" id="CP133615">
    <property type="protein sequence ID" value="WMV24705.1"/>
    <property type="molecule type" value="Genomic_DNA"/>
</dbReference>
<reference evidence="1" key="1">
    <citation type="submission" date="2023-08" db="EMBL/GenBank/DDBJ databases">
        <title>A de novo genome assembly of Solanum verrucosum Schlechtendal, a Mexican diploid species geographically isolated from the other diploid A-genome species in potato relatives.</title>
        <authorList>
            <person name="Hosaka K."/>
        </authorList>
    </citation>
    <scope>NUCLEOTIDE SEQUENCE</scope>
    <source>
        <tissue evidence="1">Young leaves</tissue>
    </source>
</reference>
<accession>A0AAF0QP50</accession>